<dbReference type="PROSITE" id="PS50887">
    <property type="entry name" value="GGDEF"/>
    <property type="match status" value="1"/>
</dbReference>
<dbReference type="InterPro" id="IPR013656">
    <property type="entry name" value="PAS_4"/>
</dbReference>
<dbReference type="InterPro" id="IPR000700">
    <property type="entry name" value="PAS-assoc_C"/>
</dbReference>
<dbReference type="Proteomes" id="UP000199318">
    <property type="component" value="Unassembled WGS sequence"/>
</dbReference>
<dbReference type="PANTHER" id="PTHR44757:SF2">
    <property type="entry name" value="BIOFILM ARCHITECTURE MAINTENANCE PROTEIN MBAA"/>
    <property type="match status" value="1"/>
</dbReference>
<dbReference type="InterPro" id="IPR000014">
    <property type="entry name" value="PAS"/>
</dbReference>
<dbReference type="SUPFAM" id="SSF55785">
    <property type="entry name" value="PYP-like sensor domain (PAS domain)"/>
    <property type="match status" value="4"/>
</dbReference>
<evidence type="ECO:0000313" key="4">
    <source>
        <dbReference type="EMBL" id="SER93681.1"/>
    </source>
</evidence>
<dbReference type="Gene3D" id="3.30.70.270">
    <property type="match status" value="1"/>
</dbReference>
<feature type="domain" description="PAC" evidence="2">
    <location>
        <begin position="452"/>
        <end position="504"/>
    </location>
</feature>
<dbReference type="CDD" id="cd01949">
    <property type="entry name" value="GGDEF"/>
    <property type="match status" value="1"/>
</dbReference>
<dbReference type="SMART" id="SM00267">
    <property type="entry name" value="GGDEF"/>
    <property type="match status" value="1"/>
</dbReference>
<feature type="domain" description="PAC" evidence="2">
    <location>
        <begin position="82"/>
        <end position="133"/>
    </location>
</feature>
<dbReference type="InterPro" id="IPR052155">
    <property type="entry name" value="Biofilm_reg_signaling"/>
</dbReference>
<dbReference type="GO" id="GO:0006355">
    <property type="term" value="P:regulation of DNA-templated transcription"/>
    <property type="evidence" value="ECO:0007669"/>
    <property type="project" value="InterPro"/>
</dbReference>
<dbReference type="InterPro" id="IPR000160">
    <property type="entry name" value="GGDEF_dom"/>
</dbReference>
<evidence type="ECO:0000259" key="1">
    <source>
        <dbReference type="PROSITE" id="PS50112"/>
    </source>
</evidence>
<keyword evidence="5" id="KW-1185">Reference proteome</keyword>
<dbReference type="SMART" id="SM00091">
    <property type="entry name" value="PAS"/>
    <property type="match status" value="4"/>
</dbReference>
<feature type="domain" description="GGDEF" evidence="3">
    <location>
        <begin position="532"/>
        <end position="667"/>
    </location>
</feature>
<feature type="domain" description="PAS" evidence="1">
    <location>
        <begin position="379"/>
        <end position="449"/>
    </location>
</feature>
<dbReference type="InterPro" id="IPR013767">
    <property type="entry name" value="PAS_fold"/>
</dbReference>
<organism evidence="4 5">
    <name type="scientific">Salisediminibacterium halotolerans</name>
    <dbReference type="NCBI Taxonomy" id="517425"/>
    <lineage>
        <taxon>Bacteria</taxon>
        <taxon>Bacillati</taxon>
        <taxon>Bacillota</taxon>
        <taxon>Bacilli</taxon>
        <taxon>Bacillales</taxon>
        <taxon>Bacillaceae</taxon>
        <taxon>Salisediminibacterium</taxon>
    </lineage>
</organism>
<protein>
    <submittedName>
        <fullName evidence="4">PAS domain S-box-containing protein/diguanylate cyclase (GGDEF) domain-containing protein</fullName>
    </submittedName>
</protein>
<comment type="caution">
    <text evidence="4">The sequence shown here is derived from an EMBL/GenBank/DDBJ whole genome shotgun (WGS) entry which is preliminary data.</text>
</comment>
<dbReference type="NCBIfam" id="TIGR00254">
    <property type="entry name" value="GGDEF"/>
    <property type="match status" value="1"/>
</dbReference>
<dbReference type="Pfam" id="PF00989">
    <property type="entry name" value="PAS"/>
    <property type="match status" value="1"/>
</dbReference>
<dbReference type="RefSeq" id="WP_093072655.1">
    <property type="nucleotide sequence ID" value="NZ_FOGV01000009.1"/>
</dbReference>
<evidence type="ECO:0000259" key="2">
    <source>
        <dbReference type="PROSITE" id="PS50113"/>
    </source>
</evidence>
<dbReference type="OrthoDB" id="9759607at2"/>
<name>A0A1H9T943_9BACI</name>
<dbReference type="InterPro" id="IPR035965">
    <property type="entry name" value="PAS-like_dom_sf"/>
</dbReference>
<feature type="domain" description="PAS" evidence="1">
    <location>
        <begin position="134"/>
        <end position="178"/>
    </location>
</feature>
<dbReference type="NCBIfam" id="TIGR00229">
    <property type="entry name" value="sensory_box"/>
    <property type="match status" value="4"/>
</dbReference>
<dbReference type="AlphaFoldDB" id="A0A1H9T943"/>
<dbReference type="PROSITE" id="PS50112">
    <property type="entry name" value="PAS"/>
    <property type="match status" value="2"/>
</dbReference>
<dbReference type="InterPro" id="IPR043128">
    <property type="entry name" value="Rev_trsase/Diguanyl_cyclase"/>
</dbReference>
<dbReference type="Pfam" id="PF13188">
    <property type="entry name" value="PAS_8"/>
    <property type="match status" value="1"/>
</dbReference>
<dbReference type="Pfam" id="PF00990">
    <property type="entry name" value="GGDEF"/>
    <property type="match status" value="1"/>
</dbReference>
<dbReference type="SMART" id="SM00086">
    <property type="entry name" value="PAC"/>
    <property type="match status" value="3"/>
</dbReference>
<gene>
    <name evidence="4" type="ORF">SAMN05444126_10944</name>
</gene>
<proteinExistence type="predicted"/>
<dbReference type="Gene3D" id="3.30.450.20">
    <property type="entry name" value="PAS domain"/>
    <property type="match status" value="4"/>
</dbReference>
<dbReference type="InterPro" id="IPR029787">
    <property type="entry name" value="Nucleotide_cyclase"/>
</dbReference>
<dbReference type="SUPFAM" id="SSF55073">
    <property type="entry name" value="Nucleotide cyclase"/>
    <property type="match status" value="1"/>
</dbReference>
<reference evidence="5" key="1">
    <citation type="submission" date="2016-10" db="EMBL/GenBank/DDBJ databases">
        <authorList>
            <person name="de Groot N.N."/>
        </authorList>
    </citation>
    <scope>NUCLEOTIDE SEQUENCE [LARGE SCALE GENOMIC DNA]</scope>
    <source>
        <strain evidence="5">10nlg</strain>
    </source>
</reference>
<dbReference type="InterPro" id="IPR001610">
    <property type="entry name" value="PAC"/>
</dbReference>
<accession>A0A1H9T943</accession>
<dbReference type="CDD" id="cd00130">
    <property type="entry name" value="PAS"/>
    <property type="match status" value="4"/>
</dbReference>
<dbReference type="EMBL" id="FOGV01000009">
    <property type="protein sequence ID" value="SER93681.1"/>
    <property type="molecule type" value="Genomic_DNA"/>
</dbReference>
<dbReference type="Pfam" id="PF08448">
    <property type="entry name" value="PAS_4"/>
    <property type="match status" value="2"/>
</dbReference>
<sequence length="667" mass="75642">MWRILLEKNREEFLQFIDAMSDAVFVMKVEDEDFTYAAVNKAGIRLAGFPNDIFGKTLAEAVPPDAAAILYSEYRGLVYQQKPSRFEFHSEARGTYEESLLTPIMDDNGRVNYIITVTRDITERKKVEKKQELAEQKFASLVTLNTAGVFEMDEAGHVIQVNAAMENLTGYSEADLVNDGIRGFFIEGAEELFAGQVLQQSGEWHVTGLRCDGEVRECHLKTVPIIVDEELFGAFGVVEDVTQDRELLRAIKQSEERYSRLIEESPDAMLIHCGGYIEFANQAAANLLDAPNKEWLFGKSVYDFHRFDERAPLERKLCDIVNGETDRSFEEETVVTASGRNIEVEVGKVRVDYKGKEGIHSTIRDVSKRKQMENALKESEEKYRLIAEHSTDLIQLADTEGVLSYVSPSHEKILRTNERELNETAVFALIDDDCRELFYQLFKKALQTGAGEALEVKMLHPEKQWIWVYTDLLPIRGEDDRVEQMLIVGEDITKRKEHEAKIHHMAFHDGLTGLANRELLKSELKKTAENSSGFTLMYIDCDDFKSVNDEKGHAAGDDYLVTVANRLEQTVRNEDLVARIGGDEFVILIRGLTDQQQIDDIARRIAKSMETPWVYEGETETISISIGIAVSFGEHDHGDVLRRADSAMYQAKKQKIEGCRFVDGAET</sequence>
<dbReference type="PROSITE" id="PS50113">
    <property type="entry name" value="PAC"/>
    <property type="match status" value="2"/>
</dbReference>
<dbReference type="PANTHER" id="PTHR44757">
    <property type="entry name" value="DIGUANYLATE CYCLASE DGCP"/>
    <property type="match status" value="1"/>
</dbReference>
<evidence type="ECO:0000313" key="5">
    <source>
        <dbReference type="Proteomes" id="UP000199318"/>
    </source>
</evidence>
<dbReference type="STRING" id="1464123.SAMN05444126_10944"/>
<evidence type="ECO:0000259" key="3">
    <source>
        <dbReference type="PROSITE" id="PS50887"/>
    </source>
</evidence>